<dbReference type="GO" id="GO:0000271">
    <property type="term" value="P:polysaccharide biosynthetic process"/>
    <property type="evidence" value="ECO:0007669"/>
    <property type="project" value="TreeGrafter"/>
</dbReference>
<feature type="active site" description="Proton acceptor" evidence="3">
    <location>
        <position position="192"/>
    </location>
</feature>
<sequence length="375" mass="39511">MTIPLVDLKASYERHKAGIDAAMAEVITNTRFIGGKELVEFEEAFATFCGARFAIGVGSGTAALHLALAALEVGPGDVVAVPAHTFIATAEPVVWLGATPRFVDIEPETGCMDPAALKAALAPGDVKAVIPVHIHGQPVDLAAIGAIAEEAGVPIIEDAAQAHGSSVTLADGTVVRAGAYGAISCFSFYPGKNLGAFGDAGALTTNDPELAQKLKKLRDHGRLSKYEHDIVGYAHRLDTLQAAILSVKLTTLDADNDRRREIAAGYRAGLEGVGDLRFVTEAPGRRGVYHHFVIHTADRDALLAHLKAAGIGAGIHFPLPLHLQPAFTFLGGKRGDLPNTEAFESTCVSLPIYPELTDAQRDEVIAAVRSYFDGN</sequence>
<reference evidence="6 7" key="1">
    <citation type="submission" date="2023-07" db="EMBL/GenBank/DDBJ databases">
        <title>Sequencing the genomes of 1000 actinobacteria strains.</title>
        <authorList>
            <person name="Klenk H.-P."/>
        </authorList>
    </citation>
    <scope>NUCLEOTIDE SEQUENCE [LARGE SCALE GENOMIC DNA]</scope>
    <source>
        <strain evidence="6 7">DSM 44709</strain>
    </source>
</reference>
<dbReference type="Gene3D" id="3.90.1150.10">
    <property type="entry name" value="Aspartate Aminotransferase, domain 1"/>
    <property type="match status" value="1"/>
</dbReference>
<dbReference type="AlphaFoldDB" id="A0AAE3W6K0"/>
<feature type="modified residue" description="N6-(pyridoxal phosphate)lysine" evidence="4">
    <location>
        <position position="192"/>
    </location>
</feature>
<dbReference type="GO" id="GO:0008483">
    <property type="term" value="F:transaminase activity"/>
    <property type="evidence" value="ECO:0007669"/>
    <property type="project" value="TreeGrafter"/>
</dbReference>
<dbReference type="InterPro" id="IPR015421">
    <property type="entry name" value="PyrdxlP-dep_Trfase_major"/>
</dbReference>
<dbReference type="InterPro" id="IPR015422">
    <property type="entry name" value="PyrdxlP-dep_Trfase_small"/>
</dbReference>
<dbReference type="CDD" id="cd00616">
    <property type="entry name" value="AHBA_syn"/>
    <property type="match status" value="1"/>
</dbReference>
<proteinExistence type="inferred from homology"/>
<comment type="caution">
    <text evidence="6">The sequence shown here is derived from an EMBL/GenBank/DDBJ whole genome shotgun (WGS) entry which is preliminary data.</text>
</comment>
<evidence type="ECO:0000256" key="2">
    <source>
        <dbReference type="ARBA" id="ARBA00037999"/>
    </source>
</evidence>
<dbReference type="InterPro" id="IPR015424">
    <property type="entry name" value="PyrdxlP-dep_Trfase"/>
</dbReference>
<keyword evidence="1 4" id="KW-0663">Pyridoxal phosphate</keyword>
<name>A0AAE3W6K0_9ACTN</name>
<accession>A0AAE3W6K0</accession>
<dbReference type="PANTHER" id="PTHR30244">
    <property type="entry name" value="TRANSAMINASE"/>
    <property type="match status" value="1"/>
</dbReference>
<evidence type="ECO:0000313" key="6">
    <source>
        <dbReference type="EMBL" id="MDQ0370451.1"/>
    </source>
</evidence>
<dbReference type="PIRSF" id="PIRSF000390">
    <property type="entry name" value="PLP_StrS"/>
    <property type="match status" value="1"/>
</dbReference>
<evidence type="ECO:0000256" key="3">
    <source>
        <dbReference type="PIRSR" id="PIRSR000390-1"/>
    </source>
</evidence>
<evidence type="ECO:0000313" key="7">
    <source>
        <dbReference type="Proteomes" id="UP001240236"/>
    </source>
</evidence>
<dbReference type="SUPFAM" id="SSF53383">
    <property type="entry name" value="PLP-dependent transferases"/>
    <property type="match status" value="1"/>
</dbReference>
<dbReference type="Pfam" id="PF01041">
    <property type="entry name" value="DegT_DnrJ_EryC1"/>
    <property type="match status" value="1"/>
</dbReference>
<dbReference type="GO" id="GO:0030170">
    <property type="term" value="F:pyridoxal phosphate binding"/>
    <property type="evidence" value="ECO:0007669"/>
    <property type="project" value="TreeGrafter"/>
</dbReference>
<comment type="similarity">
    <text evidence="2 5">Belongs to the DegT/DnrJ/EryC1 family.</text>
</comment>
<dbReference type="Gene3D" id="3.40.640.10">
    <property type="entry name" value="Type I PLP-dependent aspartate aminotransferase-like (Major domain)"/>
    <property type="match status" value="1"/>
</dbReference>
<evidence type="ECO:0000256" key="4">
    <source>
        <dbReference type="PIRSR" id="PIRSR000390-2"/>
    </source>
</evidence>
<dbReference type="Proteomes" id="UP001240236">
    <property type="component" value="Unassembled WGS sequence"/>
</dbReference>
<evidence type="ECO:0000256" key="5">
    <source>
        <dbReference type="RuleBase" id="RU004508"/>
    </source>
</evidence>
<protein>
    <submittedName>
        <fullName evidence="6">dTDP-4-amino-4,6-dideoxygalactose transaminase</fullName>
    </submittedName>
</protein>
<dbReference type="InterPro" id="IPR000653">
    <property type="entry name" value="DegT/StrS_aminotransferase"/>
</dbReference>
<keyword evidence="7" id="KW-1185">Reference proteome</keyword>
<dbReference type="RefSeq" id="WP_307246427.1">
    <property type="nucleotide sequence ID" value="NZ_JAUSUZ010000001.1"/>
</dbReference>
<evidence type="ECO:0000256" key="1">
    <source>
        <dbReference type="ARBA" id="ARBA00022898"/>
    </source>
</evidence>
<dbReference type="PANTHER" id="PTHR30244:SF36">
    <property type="entry name" value="3-OXO-GLUCOSE-6-PHOSPHATE:GLUTAMATE AMINOTRANSFERASE"/>
    <property type="match status" value="1"/>
</dbReference>
<organism evidence="6 7">
    <name type="scientific">Catenuloplanes indicus</name>
    <dbReference type="NCBI Taxonomy" id="137267"/>
    <lineage>
        <taxon>Bacteria</taxon>
        <taxon>Bacillati</taxon>
        <taxon>Actinomycetota</taxon>
        <taxon>Actinomycetes</taxon>
        <taxon>Micromonosporales</taxon>
        <taxon>Micromonosporaceae</taxon>
        <taxon>Catenuloplanes</taxon>
    </lineage>
</organism>
<dbReference type="EMBL" id="JAUSUZ010000001">
    <property type="protein sequence ID" value="MDQ0370451.1"/>
    <property type="molecule type" value="Genomic_DNA"/>
</dbReference>
<gene>
    <name evidence="6" type="ORF">J2S42_007120</name>
</gene>